<dbReference type="InterPro" id="IPR036380">
    <property type="entry name" value="Isochorismatase-like_sf"/>
</dbReference>
<dbReference type="Pfam" id="PF00857">
    <property type="entry name" value="Isochorismatase"/>
    <property type="match status" value="1"/>
</dbReference>
<feature type="domain" description="Isochorismatase-like" evidence="2">
    <location>
        <begin position="349"/>
        <end position="534"/>
    </location>
</feature>
<dbReference type="CDD" id="cd00431">
    <property type="entry name" value="cysteine_hydrolases"/>
    <property type="match status" value="1"/>
</dbReference>
<dbReference type="SUPFAM" id="SSF52499">
    <property type="entry name" value="Isochorismatase-like hydrolases"/>
    <property type="match status" value="1"/>
</dbReference>
<dbReference type="PANTHER" id="PTHR47572:SF4">
    <property type="entry name" value="LACTONASE DRP35"/>
    <property type="match status" value="1"/>
</dbReference>
<name>A0A1D7TX24_9HYPH</name>
<proteinExistence type="predicted"/>
<evidence type="ECO:0000256" key="1">
    <source>
        <dbReference type="ARBA" id="ARBA00022801"/>
    </source>
</evidence>
<keyword evidence="1" id="KW-0378">Hydrolase</keyword>
<dbReference type="Gene3D" id="2.120.10.30">
    <property type="entry name" value="TolB, C-terminal domain"/>
    <property type="match status" value="1"/>
</dbReference>
<feature type="domain" description="SMP-30/Gluconolactonase/LRE-like region" evidence="3">
    <location>
        <begin position="31"/>
        <end position="284"/>
    </location>
</feature>
<dbReference type="STRING" id="1526658.BHK69_03455"/>
<dbReference type="AlphaFoldDB" id="A0A1D7TX24"/>
<dbReference type="SUPFAM" id="SSF63829">
    <property type="entry name" value="Calcium-dependent phosphotriesterase"/>
    <property type="match status" value="1"/>
</dbReference>
<organism evidence="4 5">
    <name type="scientific">Bosea vaviloviae</name>
    <dbReference type="NCBI Taxonomy" id="1526658"/>
    <lineage>
        <taxon>Bacteria</taxon>
        <taxon>Pseudomonadati</taxon>
        <taxon>Pseudomonadota</taxon>
        <taxon>Alphaproteobacteria</taxon>
        <taxon>Hyphomicrobiales</taxon>
        <taxon>Boseaceae</taxon>
        <taxon>Bosea</taxon>
    </lineage>
</organism>
<dbReference type="EMBL" id="CP017147">
    <property type="protein sequence ID" value="AOO79666.1"/>
    <property type="molecule type" value="Genomic_DNA"/>
</dbReference>
<dbReference type="InterPro" id="IPR000868">
    <property type="entry name" value="Isochorismatase-like_dom"/>
</dbReference>
<dbReference type="GO" id="GO:0016787">
    <property type="term" value="F:hydrolase activity"/>
    <property type="evidence" value="ECO:0007669"/>
    <property type="project" value="UniProtKB-KW"/>
</dbReference>
<dbReference type="OrthoDB" id="241638at2"/>
<evidence type="ECO:0000259" key="3">
    <source>
        <dbReference type="Pfam" id="PF08450"/>
    </source>
</evidence>
<protein>
    <submittedName>
        <fullName evidence="4">Gluconolactonase</fullName>
    </submittedName>
</protein>
<accession>A0A1D7TX24</accession>
<dbReference type="Pfam" id="PF08450">
    <property type="entry name" value="SGL"/>
    <property type="match status" value="1"/>
</dbReference>
<dbReference type="KEGG" id="bvv:BHK69_03455"/>
<dbReference type="PANTHER" id="PTHR47572">
    <property type="entry name" value="LIPOPROTEIN-RELATED"/>
    <property type="match status" value="1"/>
</dbReference>
<dbReference type="RefSeq" id="WP_069688888.1">
    <property type="nucleotide sequence ID" value="NZ_CP017147.1"/>
</dbReference>
<sequence length="542" mass="58535">MTTHVAVQPQFADLVDLWGPVRQLGTGFEFCEGPVWHPQEQHLLFSDMPGDVRRRWDRSGVREVMRPANKCNGMTYDAELNLIVCEHATSSLIRERSDGRREVLASHFESVELNSPNDVVVKSDGSIYFSDPWYGRMPVFGVERPRQLGFQGVYRIPPGGGEPQLLVDRYLFDQPNGLCFCPTEDRLFVNDTVQHNIRVFPILADGRLGPDRIFASGIVSSSEPGVPDGMKCDAQGNLWVTGPGGVWVYTIKGELIGKLRVPELVGNLAWGGQDWRTLFLTSTHSLYAVETKVGPRIEPFMKAGGSPGGRGGGGGRAQEPMSGVIPAATVATSGVKKAAAGYGLDPSRCALIVQDMQNDVVMEGGAFAVSGSPEHCRQQNAIANAARLAQAARARGIPVIHVWFIVEPGAPGVTMNAPLFEGLADANALVRGTWGAAPVPGLEPQAGDHVVEKQRMSAWEGTRLETVLKALGRDIVIVAGAWTNMSIEHTARTGADKGYFMIVPEDACSTMNAEWHTASVNYALQNVAVVTDVEAVIDATRG</sequence>
<dbReference type="InterPro" id="IPR013658">
    <property type="entry name" value="SGL"/>
</dbReference>
<dbReference type="InterPro" id="IPR011042">
    <property type="entry name" value="6-blade_b-propeller_TolB-like"/>
</dbReference>
<keyword evidence="5" id="KW-1185">Reference proteome</keyword>
<evidence type="ECO:0000313" key="5">
    <source>
        <dbReference type="Proteomes" id="UP000094969"/>
    </source>
</evidence>
<evidence type="ECO:0000259" key="2">
    <source>
        <dbReference type="Pfam" id="PF00857"/>
    </source>
</evidence>
<dbReference type="InterPro" id="IPR051262">
    <property type="entry name" value="SMP-30/CGR1_Lactonase"/>
</dbReference>
<evidence type="ECO:0000313" key="4">
    <source>
        <dbReference type="EMBL" id="AOO79666.1"/>
    </source>
</evidence>
<dbReference type="Gene3D" id="3.40.50.850">
    <property type="entry name" value="Isochorismatase-like"/>
    <property type="match status" value="1"/>
</dbReference>
<gene>
    <name evidence="4" type="ORF">BHK69_03455</name>
</gene>
<reference evidence="4 5" key="1">
    <citation type="journal article" date="2015" name="Antonie Van Leeuwenhoek">
        <title>Bosea vaviloviae sp. nov., a new species of slow-growing rhizobia isolated from nodules of the relict species Vavilovia formosa (Stev.) Fed.</title>
        <authorList>
            <person name="Safronova V.I."/>
            <person name="Kuznetsova I.G."/>
            <person name="Sazanova A.L."/>
            <person name="Kimeklis A.K."/>
            <person name="Belimov A.A."/>
            <person name="Andronov E.E."/>
            <person name="Pinaev A.G."/>
            <person name="Chizhevskaya E.P."/>
            <person name="Pukhaev A.R."/>
            <person name="Popov K.P."/>
            <person name="Willems A."/>
            <person name="Tikhonovich I.A."/>
        </authorList>
    </citation>
    <scope>NUCLEOTIDE SEQUENCE [LARGE SCALE GENOMIC DNA]</scope>
    <source>
        <strain evidence="4 5">Vaf18</strain>
    </source>
</reference>
<dbReference type="Proteomes" id="UP000094969">
    <property type="component" value="Chromosome"/>
</dbReference>